<dbReference type="EMBL" id="NPDY01000005">
    <property type="protein sequence ID" value="PJZ70184.1"/>
    <property type="molecule type" value="Genomic_DNA"/>
</dbReference>
<dbReference type="GO" id="GO:0016301">
    <property type="term" value="F:kinase activity"/>
    <property type="evidence" value="ECO:0007669"/>
    <property type="project" value="UniProtKB-KW"/>
</dbReference>
<dbReference type="Proteomes" id="UP000231990">
    <property type="component" value="Unassembled WGS sequence"/>
</dbReference>
<dbReference type="InterPro" id="IPR029151">
    <property type="entry name" value="Sensor-like_sf"/>
</dbReference>
<dbReference type="SUPFAM" id="SSF103190">
    <property type="entry name" value="Sensory domain-like"/>
    <property type="match status" value="1"/>
</dbReference>
<sequence length="428" mass="50074">MSPVRNFWTEAQWKEWFAKGELLPFFQPILSVETDSIYGYEALGRFKDFEGRIHSLGSFFVSELPSHSTQDERKSFREFKRIVDREIRRKALEMMANSTVVGADTKIFLNISPSFMMDYLEYFAHEEPFTLRSAKELGLNQNRVVIEIVEEHFSGEIDQLKPLINLYKQEGFIIAIDDLGAGSSNLDRIGAFHPGIIKVDLRLIRSSVSSRNHQEILFTLSRMAESLGCHLLFEGIETETELYNALSYGARYLQGFYFAEPSFYLSDKSKLNVRFSQLHELFFNYKKYQVLRRIRKEKELEDRLESSGIEVWGEGDRTKVTVRNPQLLRESVVRIYTTNTEGRQLCPNYTSLANGEFDEDPSFIGRNWCWRPYFLDQFYKNEKDPSGNWIGSTPYFDLESRTLLITYSKKLSSQHVLFVDVKMWDYPE</sequence>
<evidence type="ECO:0000259" key="1">
    <source>
        <dbReference type="PROSITE" id="PS50883"/>
    </source>
</evidence>
<dbReference type="PANTHER" id="PTHR33121:SF82">
    <property type="entry name" value="SIGNAL TRANSDUCTION PROTEIN CONTAINING A EAL DOMAIN"/>
    <property type="match status" value="1"/>
</dbReference>
<dbReference type="SUPFAM" id="SSF141868">
    <property type="entry name" value="EAL domain-like"/>
    <property type="match status" value="1"/>
</dbReference>
<accession>A0A2M9ZN83</accession>
<evidence type="ECO:0000313" key="2">
    <source>
        <dbReference type="EMBL" id="PJZ70184.1"/>
    </source>
</evidence>
<reference evidence="4 5" key="1">
    <citation type="submission" date="2017-07" db="EMBL/GenBank/DDBJ databases">
        <title>Leptospira spp. isolated from tropical soils.</title>
        <authorList>
            <person name="Thibeaux R."/>
            <person name="Iraola G."/>
            <person name="Ferres I."/>
            <person name="Bierque E."/>
            <person name="Girault D."/>
            <person name="Soupe-Gilbert M.-E."/>
            <person name="Picardeau M."/>
            <person name="Goarant C."/>
        </authorList>
    </citation>
    <scope>NUCLEOTIDE SEQUENCE [LARGE SCALE GENOMIC DNA]</scope>
    <source>
        <strain evidence="3 5">FH1-B-B1</strain>
        <strain evidence="2 4">FH1-B-C1</strain>
    </source>
</reference>
<dbReference type="AlphaFoldDB" id="A0A2M9ZN83"/>
<comment type="caution">
    <text evidence="3">The sequence shown here is derived from an EMBL/GenBank/DDBJ whole genome shotgun (WGS) entry which is preliminary data.</text>
</comment>
<dbReference type="RefSeq" id="WP_100713522.1">
    <property type="nucleotide sequence ID" value="NZ_NPDY01000005.1"/>
</dbReference>
<gene>
    <name evidence="2" type="ORF">CH360_07730</name>
    <name evidence="3" type="ORF">CH373_09985</name>
</gene>
<dbReference type="GO" id="GO:0071111">
    <property type="term" value="F:cyclic-guanylate-specific phosphodiesterase activity"/>
    <property type="evidence" value="ECO:0007669"/>
    <property type="project" value="InterPro"/>
</dbReference>
<dbReference type="Gene3D" id="3.30.450.20">
    <property type="entry name" value="PAS domain"/>
    <property type="match status" value="1"/>
</dbReference>
<dbReference type="PANTHER" id="PTHR33121">
    <property type="entry name" value="CYCLIC DI-GMP PHOSPHODIESTERASE PDEF"/>
    <property type="match status" value="1"/>
</dbReference>
<dbReference type="InterPro" id="IPR050706">
    <property type="entry name" value="Cyclic-di-GMP_PDE-like"/>
</dbReference>
<keyword evidence="4" id="KW-1185">Reference proteome</keyword>
<keyword evidence="3" id="KW-0418">Kinase</keyword>
<dbReference type="Proteomes" id="UP000231962">
    <property type="component" value="Unassembled WGS sequence"/>
</dbReference>
<dbReference type="CDD" id="cd01948">
    <property type="entry name" value="EAL"/>
    <property type="match status" value="1"/>
</dbReference>
<dbReference type="Pfam" id="PF00563">
    <property type="entry name" value="EAL"/>
    <property type="match status" value="1"/>
</dbReference>
<dbReference type="InterPro" id="IPR001633">
    <property type="entry name" value="EAL_dom"/>
</dbReference>
<organism evidence="3 5">
    <name type="scientific">Leptospira perolatii</name>
    <dbReference type="NCBI Taxonomy" id="2023191"/>
    <lineage>
        <taxon>Bacteria</taxon>
        <taxon>Pseudomonadati</taxon>
        <taxon>Spirochaetota</taxon>
        <taxon>Spirochaetia</taxon>
        <taxon>Leptospirales</taxon>
        <taxon>Leptospiraceae</taxon>
        <taxon>Leptospira</taxon>
    </lineage>
</organism>
<dbReference type="EMBL" id="NPDZ01000005">
    <property type="protein sequence ID" value="PJZ73403.1"/>
    <property type="molecule type" value="Genomic_DNA"/>
</dbReference>
<feature type="domain" description="EAL" evidence="1">
    <location>
        <begin position="6"/>
        <end position="275"/>
    </location>
</feature>
<dbReference type="InterPro" id="IPR035919">
    <property type="entry name" value="EAL_sf"/>
</dbReference>
<evidence type="ECO:0000313" key="4">
    <source>
        <dbReference type="Proteomes" id="UP000231962"/>
    </source>
</evidence>
<evidence type="ECO:0000313" key="3">
    <source>
        <dbReference type="EMBL" id="PJZ73403.1"/>
    </source>
</evidence>
<evidence type="ECO:0000313" key="5">
    <source>
        <dbReference type="Proteomes" id="UP000231990"/>
    </source>
</evidence>
<dbReference type="Gene3D" id="3.20.20.450">
    <property type="entry name" value="EAL domain"/>
    <property type="match status" value="1"/>
</dbReference>
<dbReference type="SMART" id="SM00052">
    <property type="entry name" value="EAL"/>
    <property type="match status" value="1"/>
</dbReference>
<protein>
    <submittedName>
        <fullName evidence="3">Histidine kinase</fullName>
    </submittedName>
</protein>
<dbReference type="InterPro" id="IPR018842">
    <property type="entry name" value="YkuI_C"/>
</dbReference>
<keyword evidence="3" id="KW-0808">Transferase</keyword>
<dbReference type="PROSITE" id="PS50883">
    <property type="entry name" value="EAL"/>
    <property type="match status" value="1"/>
</dbReference>
<proteinExistence type="predicted"/>
<dbReference type="Pfam" id="PF10388">
    <property type="entry name" value="YkuI_C"/>
    <property type="match status" value="1"/>
</dbReference>
<name>A0A2M9ZN83_9LEPT</name>
<dbReference type="OrthoDB" id="1673646at2"/>